<dbReference type="InterPro" id="IPR022764">
    <property type="entry name" value="Peptidase_S54_rhomboid_dom"/>
</dbReference>
<dbReference type="GO" id="GO:0006508">
    <property type="term" value="P:proteolysis"/>
    <property type="evidence" value="ECO:0007669"/>
    <property type="project" value="UniProtKB-KW"/>
</dbReference>
<dbReference type="EMBL" id="JBHUDH010000053">
    <property type="protein sequence ID" value="MFD1525929.1"/>
    <property type="molecule type" value="Genomic_DNA"/>
</dbReference>
<name>A0ABD6B4R6_9EURY</name>
<comment type="caution">
    <text evidence="7">The sequence shown here is derived from an EMBL/GenBank/DDBJ whole genome shotgun (WGS) entry which is preliminary data.</text>
</comment>
<evidence type="ECO:0000256" key="2">
    <source>
        <dbReference type="ARBA" id="ARBA00022692"/>
    </source>
</evidence>
<feature type="transmembrane region" description="Helical" evidence="5">
    <location>
        <begin position="104"/>
        <end position="125"/>
    </location>
</feature>
<accession>A0ABD6B4R6</accession>
<protein>
    <submittedName>
        <fullName evidence="7">Rhomboid family intramembrane serine protease</fullName>
        <ecNumber evidence="7">3.4.21.105</ecNumber>
    </submittedName>
</protein>
<evidence type="ECO:0000259" key="6">
    <source>
        <dbReference type="Pfam" id="PF01694"/>
    </source>
</evidence>
<dbReference type="SUPFAM" id="SSF144091">
    <property type="entry name" value="Rhomboid-like"/>
    <property type="match status" value="1"/>
</dbReference>
<feature type="transmembrane region" description="Helical" evidence="5">
    <location>
        <begin position="21"/>
        <end position="47"/>
    </location>
</feature>
<dbReference type="InterPro" id="IPR035952">
    <property type="entry name" value="Rhomboid-like_sf"/>
</dbReference>
<dbReference type="EC" id="3.4.21.105" evidence="7"/>
<dbReference type="PANTHER" id="PTHR43066:SF5">
    <property type="entry name" value="RHOMBOID-LIKE PROTEIN 11, CHLOROPLASTIC-RELATED"/>
    <property type="match status" value="1"/>
</dbReference>
<proteinExistence type="predicted"/>
<evidence type="ECO:0000313" key="8">
    <source>
        <dbReference type="Proteomes" id="UP001597111"/>
    </source>
</evidence>
<keyword evidence="7" id="KW-0645">Protease</keyword>
<evidence type="ECO:0000256" key="1">
    <source>
        <dbReference type="ARBA" id="ARBA00004141"/>
    </source>
</evidence>
<keyword evidence="7" id="KW-0378">Hydrolase</keyword>
<feature type="transmembrane region" description="Helical" evidence="5">
    <location>
        <begin position="67"/>
        <end position="92"/>
    </location>
</feature>
<feature type="transmembrane region" description="Helical" evidence="5">
    <location>
        <begin position="195"/>
        <end position="213"/>
    </location>
</feature>
<keyword evidence="4 5" id="KW-0472">Membrane</keyword>
<evidence type="ECO:0000256" key="3">
    <source>
        <dbReference type="ARBA" id="ARBA00022989"/>
    </source>
</evidence>
<evidence type="ECO:0000256" key="5">
    <source>
        <dbReference type="SAM" id="Phobius"/>
    </source>
</evidence>
<feature type="transmembrane region" description="Helical" evidence="5">
    <location>
        <begin position="131"/>
        <end position="153"/>
    </location>
</feature>
<organism evidence="7 8">
    <name type="scientific">Halolamina salina</name>
    <dbReference type="NCBI Taxonomy" id="1220023"/>
    <lineage>
        <taxon>Archaea</taxon>
        <taxon>Methanobacteriati</taxon>
        <taxon>Methanobacteriota</taxon>
        <taxon>Stenosarchaea group</taxon>
        <taxon>Halobacteria</taxon>
        <taxon>Halobacteriales</taxon>
        <taxon>Haloferacaceae</taxon>
    </lineage>
</organism>
<dbReference type="Pfam" id="PF01694">
    <property type="entry name" value="Rhomboid"/>
    <property type="match status" value="1"/>
</dbReference>
<dbReference type="Gene3D" id="1.20.1540.10">
    <property type="entry name" value="Rhomboid-like"/>
    <property type="match status" value="1"/>
</dbReference>
<feature type="transmembrane region" description="Helical" evidence="5">
    <location>
        <begin position="165"/>
        <end position="189"/>
    </location>
</feature>
<reference evidence="7 8" key="1">
    <citation type="journal article" date="2019" name="Int. J. Syst. Evol. Microbiol.">
        <title>The Global Catalogue of Microorganisms (GCM) 10K type strain sequencing project: providing services to taxonomists for standard genome sequencing and annotation.</title>
        <authorList>
            <consortium name="The Broad Institute Genomics Platform"/>
            <consortium name="The Broad Institute Genome Sequencing Center for Infectious Disease"/>
            <person name="Wu L."/>
            <person name="Ma J."/>
        </authorList>
    </citation>
    <scope>NUCLEOTIDE SEQUENCE [LARGE SCALE GENOMIC DNA]</scope>
    <source>
        <strain evidence="7 8">CGMCC 1.12285</strain>
    </source>
</reference>
<sequence>MVREPDPERPSRRVAADLRDWFGGAPVTWGAVALLLCWHALAPWLAAAFGADRFGAWFVARASPSPGWLLAVLSHADLNHLTANLLFLVIWGTIAEHALGARRYAGFLAATGVAGILAQVAQYVVAGVTGGIVGASGAAQATTAFAAVALARGRGPVESPALRRGLVSGAAVVVTLQLLNDFVGASAIAPESSGVAHLTGMLLGAGYALVEVGRNTA</sequence>
<dbReference type="RefSeq" id="WP_379818293.1">
    <property type="nucleotide sequence ID" value="NZ_JBHUDH010000053.1"/>
</dbReference>
<dbReference type="GO" id="GO:0008233">
    <property type="term" value="F:peptidase activity"/>
    <property type="evidence" value="ECO:0007669"/>
    <property type="project" value="UniProtKB-KW"/>
</dbReference>
<dbReference type="PANTHER" id="PTHR43066">
    <property type="entry name" value="RHOMBOID-RELATED PROTEIN"/>
    <property type="match status" value="1"/>
</dbReference>
<evidence type="ECO:0000256" key="4">
    <source>
        <dbReference type="ARBA" id="ARBA00023136"/>
    </source>
</evidence>
<keyword evidence="2 5" id="KW-0812">Transmembrane</keyword>
<evidence type="ECO:0000313" key="7">
    <source>
        <dbReference type="EMBL" id="MFD1525929.1"/>
    </source>
</evidence>
<comment type="subcellular location">
    <subcellularLocation>
        <location evidence="1">Membrane</location>
        <topology evidence="1">Multi-pass membrane protein</topology>
    </subcellularLocation>
</comment>
<dbReference type="AlphaFoldDB" id="A0ABD6B4R6"/>
<dbReference type="Proteomes" id="UP001597111">
    <property type="component" value="Unassembled WGS sequence"/>
</dbReference>
<feature type="domain" description="Peptidase S54 rhomboid" evidence="6">
    <location>
        <begin position="68"/>
        <end position="210"/>
    </location>
</feature>
<keyword evidence="3 5" id="KW-1133">Transmembrane helix</keyword>
<dbReference type="GO" id="GO:0016020">
    <property type="term" value="C:membrane"/>
    <property type="evidence" value="ECO:0007669"/>
    <property type="project" value="UniProtKB-SubCell"/>
</dbReference>
<keyword evidence="8" id="KW-1185">Reference proteome</keyword>
<gene>
    <name evidence="7" type="ORF">ACFR9S_06370</name>
</gene>